<sequence>MTDFIHNHINTIVIVLTLLVLPFYIQKMRQWYQASKKKNRRRRKRLR</sequence>
<comment type="caution">
    <text evidence="2">The sequence shown here is derived from an EMBL/GenBank/DDBJ whole genome shotgun (WGS) entry which is preliminary data.</text>
</comment>
<evidence type="ECO:0000313" key="2">
    <source>
        <dbReference type="EMBL" id="MBB1487262.1"/>
    </source>
</evidence>
<proteinExistence type="predicted"/>
<organism evidence="2 3">
    <name type="scientific">Oceanospirillum sediminis</name>
    <dbReference type="NCBI Taxonomy" id="2760088"/>
    <lineage>
        <taxon>Bacteria</taxon>
        <taxon>Pseudomonadati</taxon>
        <taxon>Pseudomonadota</taxon>
        <taxon>Gammaproteobacteria</taxon>
        <taxon>Oceanospirillales</taxon>
        <taxon>Oceanospirillaceae</taxon>
        <taxon>Oceanospirillum</taxon>
    </lineage>
</organism>
<protein>
    <submittedName>
        <fullName evidence="2">Uncharacterized protein</fullName>
    </submittedName>
</protein>
<name>A0A839IRU2_9GAMM</name>
<evidence type="ECO:0000256" key="1">
    <source>
        <dbReference type="SAM" id="Phobius"/>
    </source>
</evidence>
<dbReference type="RefSeq" id="WP_182809046.1">
    <property type="nucleotide sequence ID" value="NZ_JACJFM010000013.1"/>
</dbReference>
<keyword evidence="1" id="KW-0812">Transmembrane</keyword>
<accession>A0A839IRU2</accession>
<gene>
    <name evidence="2" type="ORF">H4O21_11640</name>
</gene>
<feature type="transmembrane region" description="Helical" evidence="1">
    <location>
        <begin position="6"/>
        <end position="25"/>
    </location>
</feature>
<dbReference type="AlphaFoldDB" id="A0A839IRU2"/>
<reference evidence="2 3" key="1">
    <citation type="submission" date="2020-08" db="EMBL/GenBank/DDBJ databases">
        <title>Oceanospirillum sp. nov. isolated from marine sediment.</title>
        <authorList>
            <person name="Ji X."/>
        </authorList>
    </citation>
    <scope>NUCLEOTIDE SEQUENCE [LARGE SCALE GENOMIC DNA]</scope>
    <source>
        <strain evidence="2 3">D5</strain>
    </source>
</reference>
<keyword evidence="1" id="KW-0472">Membrane</keyword>
<evidence type="ECO:0000313" key="3">
    <source>
        <dbReference type="Proteomes" id="UP000565262"/>
    </source>
</evidence>
<dbReference type="Proteomes" id="UP000565262">
    <property type="component" value="Unassembled WGS sequence"/>
</dbReference>
<keyword evidence="3" id="KW-1185">Reference proteome</keyword>
<dbReference type="EMBL" id="JACJFM010000013">
    <property type="protein sequence ID" value="MBB1487262.1"/>
    <property type="molecule type" value="Genomic_DNA"/>
</dbReference>
<keyword evidence="1" id="KW-1133">Transmembrane helix</keyword>